<dbReference type="SUPFAM" id="SSF50729">
    <property type="entry name" value="PH domain-like"/>
    <property type="match status" value="1"/>
</dbReference>
<accession>A0A7K8VFJ8</accession>
<feature type="non-terminal residue" evidence="4">
    <location>
        <position position="532"/>
    </location>
</feature>
<comment type="similarity">
    <text evidence="1">Belongs to the Niban family.</text>
</comment>
<dbReference type="Pfam" id="PF26086">
    <property type="entry name" value="Niban2"/>
    <property type="match status" value="1"/>
</dbReference>
<sequence length="532" mass="59916">PSLRFCGSSSVCPQLRGPPDAALHEGVLAHYDSDSRSWQENYFVLLGDFTLRWFDNEEALRKGCEPRGSAALSGYLLLSAAGEYAKWLGDLCQGLAGGSPFADAPGEFPLFLCHPFRRHFCFRVGSAGARRAWRAALGDALRCRGTELRRRDSLEAEAFLAAVRFYRQERGRYGAEDLLLGSEPEILGNVLMEDLVPVLRSQVLPSFGGSERSRQRRWLQFLQEVYTLVLDEISSEFEGFQEEKEKLRIELEKKIRPDVDQMLTLKEQIASELQAVVRSPAESCCARGVEPDLACALEELLRPLGAGVEAVRSLFARRAEEMVALARSSPVAVLQKELLALGTTLWQPDAMRLCYEEADLYRESLRGLEERFGFHGVTSLVLGAQDLMQQLMQNCTHTFQQLSQQHLGRAAARRQLPQMLGKVKERVLKKFDYDSSSARERFAQEWLLRIFLPFLLKHLEAGCKLELPRYESFVFADFSGIINLENIYEETVLAVLQQAVGKGEGATSPRPEHPPSKYFQSPSRRCRVSADS</sequence>
<dbReference type="Pfam" id="PF26089">
    <property type="entry name" value="PH_Niban2"/>
    <property type="match status" value="1"/>
</dbReference>
<dbReference type="EMBL" id="VWZC01009955">
    <property type="protein sequence ID" value="NXF65481.1"/>
    <property type="molecule type" value="Genomic_DNA"/>
</dbReference>
<evidence type="ECO:0000313" key="4">
    <source>
        <dbReference type="EMBL" id="NXF65481.1"/>
    </source>
</evidence>
<dbReference type="Gene3D" id="2.30.29.30">
    <property type="entry name" value="Pleckstrin-homology domain (PH domain)/Phosphotyrosine-binding domain (PTB)"/>
    <property type="match status" value="1"/>
</dbReference>
<dbReference type="PROSITE" id="PS50003">
    <property type="entry name" value="PH_DOMAIN"/>
    <property type="match status" value="1"/>
</dbReference>
<dbReference type="InterPro" id="IPR011993">
    <property type="entry name" value="PH-like_dom_sf"/>
</dbReference>
<dbReference type="PANTHER" id="PTHR14392:SF4">
    <property type="entry name" value="PROTEIN NIBAN 3"/>
    <property type="match status" value="1"/>
</dbReference>
<dbReference type="InterPro" id="IPR026088">
    <property type="entry name" value="Niban-like"/>
</dbReference>
<proteinExistence type="inferred from homology"/>
<dbReference type="Proteomes" id="UP000542434">
    <property type="component" value="Unassembled WGS sequence"/>
</dbReference>
<dbReference type="InterPro" id="IPR059060">
    <property type="entry name" value="Niban_1/2/3_dom"/>
</dbReference>
<dbReference type="SMART" id="SM00233">
    <property type="entry name" value="PH"/>
    <property type="match status" value="1"/>
</dbReference>
<evidence type="ECO:0000256" key="1">
    <source>
        <dbReference type="ARBA" id="ARBA00010251"/>
    </source>
</evidence>
<dbReference type="PANTHER" id="PTHR14392">
    <property type="entry name" value="NIBAN FAMILY MEMBER"/>
    <property type="match status" value="1"/>
</dbReference>
<gene>
    <name evidence="4" type="primary">Fam129c</name>
    <name evidence="4" type="ORF">CICNIG_R15215</name>
</gene>
<dbReference type="InterPro" id="IPR001849">
    <property type="entry name" value="PH_domain"/>
</dbReference>
<reference evidence="4 5" key="1">
    <citation type="submission" date="2019-09" db="EMBL/GenBank/DDBJ databases">
        <title>Bird 10,000 Genomes (B10K) Project - Family phase.</title>
        <authorList>
            <person name="Zhang G."/>
        </authorList>
    </citation>
    <scope>NUCLEOTIDE SEQUENCE [LARGE SCALE GENOMIC DNA]</scope>
    <source>
        <strain evidence="4">B10K-DU-001-07</strain>
        <tissue evidence="4">Muscle</tissue>
    </source>
</reference>
<feature type="region of interest" description="Disordered" evidence="2">
    <location>
        <begin position="503"/>
        <end position="532"/>
    </location>
</feature>
<organism evidence="4 5">
    <name type="scientific">Ciccaba nigrolineata</name>
    <dbReference type="NCBI Taxonomy" id="1118524"/>
    <lineage>
        <taxon>Eukaryota</taxon>
        <taxon>Metazoa</taxon>
        <taxon>Chordata</taxon>
        <taxon>Craniata</taxon>
        <taxon>Vertebrata</taxon>
        <taxon>Euteleostomi</taxon>
        <taxon>Archelosauria</taxon>
        <taxon>Archosauria</taxon>
        <taxon>Dinosauria</taxon>
        <taxon>Saurischia</taxon>
        <taxon>Theropoda</taxon>
        <taxon>Coelurosauria</taxon>
        <taxon>Aves</taxon>
        <taxon>Neognathae</taxon>
        <taxon>Neoaves</taxon>
        <taxon>Telluraves</taxon>
        <taxon>Strigiformes</taxon>
        <taxon>Strigidae</taxon>
        <taxon>Ciccaba</taxon>
    </lineage>
</organism>
<evidence type="ECO:0000313" key="5">
    <source>
        <dbReference type="Proteomes" id="UP000542434"/>
    </source>
</evidence>
<name>A0A7K8VFJ8_9STRI</name>
<evidence type="ECO:0000256" key="2">
    <source>
        <dbReference type="SAM" id="MobiDB-lite"/>
    </source>
</evidence>
<comment type="caution">
    <text evidence="4">The sequence shown here is derived from an EMBL/GenBank/DDBJ whole genome shotgun (WGS) entry which is preliminary data.</text>
</comment>
<feature type="non-terminal residue" evidence="4">
    <location>
        <position position="1"/>
    </location>
</feature>
<protein>
    <submittedName>
        <fullName evidence="4">NIBL2 protein</fullName>
    </submittedName>
</protein>
<keyword evidence="5" id="KW-1185">Reference proteome</keyword>
<evidence type="ECO:0000259" key="3">
    <source>
        <dbReference type="PROSITE" id="PS50003"/>
    </source>
</evidence>
<dbReference type="AlphaFoldDB" id="A0A7K8VFJ8"/>
<feature type="domain" description="PH" evidence="3">
    <location>
        <begin position="21"/>
        <end position="142"/>
    </location>
</feature>